<reference evidence="3 4" key="1">
    <citation type="journal article" date="2018" name="Mol. Biol. Evol.">
        <title>Broad Genomic Sampling Reveals a Smut Pathogenic Ancestry of the Fungal Clade Ustilaginomycotina.</title>
        <authorList>
            <person name="Kijpornyongpan T."/>
            <person name="Mondo S.J."/>
            <person name="Barry K."/>
            <person name="Sandor L."/>
            <person name="Lee J."/>
            <person name="Lipzen A."/>
            <person name="Pangilinan J."/>
            <person name="LaButti K."/>
            <person name="Hainaut M."/>
            <person name="Henrissat B."/>
            <person name="Grigoriev I.V."/>
            <person name="Spatafora J.W."/>
            <person name="Aime M.C."/>
        </authorList>
    </citation>
    <scope>NUCLEOTIDE SEQUENCE [LARGE SCALE GENOMIC DNA]</scope>
    <source>
        <strain evidence="3 4">MCA 5214</strain>
    </source>
</reference>
<dbReference type="RefSeq" id="XP_025363060.1">
    <property type="nucleotide sequence ID" value="XM_025505861.1"/>
</dbReference>
<sequence length="124" mass="12671">MATSLQDQGSGVRQRATAKSSSKATAAELTPRPGNVSPRGPPPPFTVYAKLAFFSVGMFALPLGTYYALVGKYGTNWAGGAAALAANVVLIGYVIAAFLEDGDAGAHGAKGVVAAGNTEREKRK</sequence>
<evidence type="ECO:0000313" key="3">
    <source>
        <dbReference type="EMBL" id="PWN28448.1"/>
    </source>
</evidence>
<gene>
    <name evidence="3" type="ORF">BDZ90DRAFT_231430</name>
</gene>
<evidence type="ECO:0000313" key="4">
    <source>
        <dbReference type="Proteomes" id="UP000245884"/>
    </source>
</evidence>
<proteinExistence type="predicted"/>
<dbReference type="STRING" id="1569628.A0A316UUH6"/>
<dbReference type="OrthoDB" id="160405at2759"/>
<name>A0A316UUH6_9BASI</name>
<dbReference type="EMBL" id="KZ819665">
    <property type="protein sequence ID" value="PWN28448.1"/>
    <property type="molecule type" value="Genomic_DNA"/>
</dbReference>
<evidence type="ECO:0008006" key="5">
    <source>
        <dbReference type="Google" id="ProtNLM"/>
    </source>
</evidence>
<dbReference type="AlphaFoldDB" id="A0A316UUH6"/>
<keyword evidence="4" id="KW-1185">Reference proteome</keyword>
<dbReference type="GeneID" id="37027684"/>
<accession>A0A316UUH6</accession>
<evidence type="ECO:0000256" key="2">
    <source>
        <dbReference type="SAM" id="Phobius"/>
    </source>
</evidence>
<protein>
    <recommendedName>
        <fullName evidence="5">Vacuolar ATPase assembly integral membrane protein VMA21</fullName>
    </recommendedName>
</protein>
<keyword evidence="2" id="KW-0812">Transmembrane</keyword>
<feature type="compositionally biased region" description="Low complexity" evidence="1">
    <location>
        <begin position="17"/>
        <end position="38"/>
    </location>
</feature>
<dbReference type="Proteomes" id="UP000245884">
    <property type="component" value="Unassembled WGS sequence"/>
</dbReference>
<feature type="transmembrane region" description="Helical" evidence="2">
    <location>
        <begin position="47"/>
        <end position="70"/>
    </location>
</feature>
<feature type="transmembrane region" description="Helical" evidence="2">
    <location>
        <begin position="77"/>
        <end position="99"/>
    </location>
</feature>
<keyword evidence="2" id="KW-1133">Transmembrane helix</keyword>
<keyword evidence="2" id="KW-0472">Membrane</keyword>
<evidence type="ECO:0000256" key="1">
    <source>
        <dbReference type="SAM" id="MobiDB-lite"/>
    </source>
</evidence>
<feature type="compositionally biased region" description="Polar residues" evidence="1">
    <location>
        <begin position="1"/>
        <end position="11"/>
    </location>
</feature>
<feature type="region of interest" description="Disordered" evidence="1">
    <location>
        <begin position="1"/>
        <end position="41"/>
    </location>
</feature>
<organism evidence="3 4">
    <name type="scientific">Jaminaea rosea</name>
    <dbReference type="NCBI Taxonomy" id="1569628"/>
    <lineage>
        <taxon>Eukaryota</taxon>
        <taxon>Fungi</taxon>
        <taxon>Dikarya</taxon>
        <taxon>Basidiomycota</taxon>
        <taxon>Ustilaginomycotina</taxon>
        <taxon>Exobasidiomycetes</taxon>
        <taxon>Microstromatales</taxon>
        <taxon>Microstromatales incertae sedis</taxon>
        <taxon>Jaminaea</taxon>
    </lineage>
</organism>